<feature type="compositionally biased region" description="Basic and acidic residues" evidence="1">
    <location>
        <begin position="1"/>
        <end position="14"/>
    </location>
</feature>
<reference evidence="2 3" key="1">
    <citation type="submission" date="2023-01" db="EMBL/GenBank/DDBJ databases">
        <authorList>
            <person name="Kreplak J."/>
        </authorList>
    </citation>
    <scope>NUCLEOTIDE SEQUENCE [LARGE SCALE GENOMIC DNA]</scope>
</reference>
<evidence type="ECO:0000313" key="3">
    <source>
        <dbReference type="Proteomes" id="UP001157006"/>
    </source>
</evidence>
<feature type="compositionally biased region" description="Basic and acidic residues" evidence="1">
    <location>
        <begin position="109"/>
        <end position="120"/>
    </location>
</feature>
<dbReference type="Proteomes" id="UP001157006">
    <property type="component" value="Chromosome 1L"/>
</dbReference>
<dbReference type="AlphaFoldDB" id="A0AAV0YJJ6"/>
<feature type="region of interest" description="Disordered" evidence="1">
    <location>
        <begin position="104"/>
        <end position="133"/>
    </location>
</feature>
<evidence type="ECO:0000313" key="2">
    <source>
        <dbReference type="EMBL" id="CAI8585577.1"/>
    </source>
</evidence>
<evidence type="ECO:0000256" key="1">
    <source>
        <dbReference type="SAM" id="MobiDB-lite"/>
    </source>
</evidence>
<dbReference type="EMBL" id="OX451736">
    <property type="protein sequence ID" value="CAI8585577.1"/>
    <property type="molecule type" value="Genomic_DNA"/>
</dbReference>
<protein>
    <submittedName>
        <fullName evidence="2">Uncharacterized protein</fullName>
    </submittedName>
</protein>
<gene>
    <name evidence="2" type="ORF">VFH_I213120</name>
</gene>
<name>A0AAV0YJJ6_VICFA</name>
<proteinExistence type="predicted"/>
<feature type="region of interest" description="Disordered" evidence="1">
    <location>
        <begin position="1"/>
        <end position="20"/>
    </location>
</feature>
<accession>A0AAV0YJJ6</accession>
<sequence>MVEKGTSKKTRVFDSSDTDDEPIMFLNQKPLKMIVLVNIPTNQSKSDSIKKKASEKVNTSIKEPYVHVHEIVETVNSYVKDDYNTIGKIIDHDATTLEKYHVKPYVKSHRNDNPENKEPKVPSGRNETDDEDDDILISNIMMRIIESSTKPQEKTVAKEVENIDEETEFDEAPVVKVIKSIISIMDDEVNKKKKYVSPKTFKKNTEIMKKKFPQ</sequence>
<keyword evidence="3" id="KW-1185">Reference proteome</keyword>
<organism evidence="2 3">
    <name type="scientific">Vicia faba</name>
    <name type="common">Broad bean</name>
    <name type="synonym">Faba vulgaris</name>
    <dbReference type="NCBI Taxonomy" id="3906"/>
    <lineage>
        <taxon>Eukaryota</taxon>
        <taxon>Viridiplantae</taxon>
        <taxon>Streptophyta</taxon>
        <taxon>Embryophyta</taxon>
        <taxon>Tracheophyta</taxon>
        <taxon>Spermatophyta</taxon>
        <taxon>Magnoliopsida</taxon>
        <taxon>eudicotyledons</taxon>
        <taxon>Gunneridae</taxon>
        <taxon>Pentapetalae</taxon>
        <taxon>rosids</taxon>
        <taxon>fabids</taxon>
        <taxon>Fabales</taxon>
        <taxon>Fabaceae</taxon>
        <taxon>Papilionoideae</taxon>
        <taxon>50 kb inversion clade</taxon>
        <taxon>NPAAA clade</taxon>
        <taxon>Hologalegina</taxon>
        <taxon>IRL clade</taxon>
        <taxon>Fabeae</taxon>
        <taxon>Vicia</taxon>
    </lineage>
</organism>